<feature type="domain" description="PTS EIIA type-1" evidence="7">
    <location>
        <begin position="20"/>
        <end position="124"/>
    </location>
</feature>
<dbReference type="Gene3D" id="2.70.70.10">
    <property type="entry name" value="Glucose Permease (Domain IIA)"/>
    <property type="match status" value="1"/>
</dbReference>
<dbReference type="InterPro" id="IPR011055">
    <property type="entry name" value="Dup_hybrid_motif"/>
</dbReference>
<dbReference type="PANTHER" id="PTHR45008:SF1">
    <property type="entry name" value="PTS SYSTEM GLUCOSE-SPECIFIC EIIA COMPONENT"/>
    <property type="match status" value="1"/>
</dbReference>
<dbReference type="Pfam" id="PF00358">
    <property type="entry name" value="PTS_EIIA_1"/>
    <property type="match status" value="1"/>
</dbReference>
<evidence type="ECO:0000256" key="5">
    <source>
        <dbReference type="ARBA" id="ARBA00022683"/>
    </source>
</evidence>
<dbReference type="NCBIfam" id="TIGR00830">
    <property type="entry name" value="PTBA"/>
    <property type="match status" value="1"/>
</dbReference>
<evidence type="ECO:0000256" key="1">
    <source>
        <dbReference type="ARBA" id="ARBA00004496"/>
    </source>
</evidence>
<accession>A0A6G7YAS3</accession>
<evidence type="ECO:0000259" key="7">
    <source>
        <dbReference type="PROSITE" id="PS51093"/>
    </source>
</evidence>
<evidence type="ECO:0000256" key="6">
    <source>
        <dbReference type="ARBA" id="ARBA00022777"/>
    </source>
</evidence>
<dbReference type="FunFam" id="2.70.70.10:FF:000001">
    <property type="entry name" value="PTS system glucose-specific IIA component"/>
    <property type="match status" value="1"/>
</dbReference>
<dbReference type="GO" id="GO:0016301">
    <property type="term" value="F:kinase activity"/>
    <property type="evidence" value="ECO:0007669"/>
    <property type="project" value="UniProtKB-KW"/>
</dbReference>
<organism evidence="8 9">
    <name type="scientific">Propioniciclava coleopterorum</name>
    <dbReference type="NCBI Taxonomy" id="2714937"/>
    <lineage>
        <taxon>Bacteria</taxon>
        <taxon>Bacillati</taxon>
        <taxon>Actinomycetota</taxon>
        <taxon>Actinomycetes</taxon>
        <taxon>Propionibacteriales</taxon>
        <taxon>Propionibacteriaceae</taxon>
        <taxon>Propioniciclava</taxon>
    </lineage>
</organism>
<keyword evidence="4" id="KW-0808">Transferase</keyword>
<reference evidence="8 9" key="1">
    <citation type="submission" date="2020-03" db="EMBL/GenBank/DDBJ databases">
        <title>Propioniciclava sp. nov., isolated from Hydrophilus acuminatus.</title>
        <authorList>
            <person name="Hyun D.-W."/>
            <person name="Bae J.-W."/>
        </authorList>
    </citation>
    <scope>NUCLEOTIDE SEQUENCE [LARGE SCALE GENOMIC DNA]</scope>
    <source>
        <strain evidence="8 9">HDW11</strain>
    </source>
</reference>
<evidence type="ECO:0000256" key="4">
    <source>
        <dbReference type="ARBA" id="ARBA00022679"/>
    </source>
</evidence>
<keyword evidence="6" id="KW-0418">Kinase</keyword>
<dbReference type="PROSITE" id="PS00371">
    <property type="entry name" value="PTS_EIIA_TYPE_1_HIS"/>
    <property type="match status" value="1"/>
</dbReference>
<keyword evidence="5" id="KW-0598">Phosphotransferase system</keyword>
<evidence type="ECO:0000313" key="8">
    <source>
        <dbReference type="EMBL" id="QIK73922.1"/>
    </source>
</evidence>
<dbReference type="InterPro" id="IPR050890">
    <property type="entry name" value="PTS_EIIA_component"/>
</dbReference>
<comment type="subcellular location">
    <subcellularLocation>
        <location evidence="1">Cytoplasm</location>
    </subcellularLocation>
</comment>
<dbReference type="InterPro" id="IPR001127">
    <property type="entry name" value="PTS_EIIA_1_perm"/>
</dbReference>
<evidence type="ECO:0000313" key="9">
    <source>
        <dbReference type="Proteomes" id="UP000501058"/>
    </source>
</evidence>
<dbReference type="GO" id="GO:0005737">
    <property type="term" value="C:cytoplasm"/>
    <property type="evidence" value="ECO:0007669"/>
    <property type="project" value="UniProtKB-SubCell"/>
</dbReference>
<keyword evidence="9" id="KW-1185">Reference proteome</keyword>
<proteinExistence type="predicted"/>
<dbReference type="GO" id="GO:0009401">
    <property type="term" value="P:phosphoenolpyruvate-dependent sugar phosphotransferase system"/>
    <property type="evidence" value="ECO:0007669"/>
    <property type="project" value="UniProtKB-KW"/>
</dbReference>
<dbReference type="AlphaFoldDB" id="A0A6G7YAS3"/>
<dbReference type="EMBL" id="CP049865">
    <property type="protein sequence ID" value="QIK73922.1"/>
    <property type="molecule type" value="Genomic_DNA"/>
</dbReference>
<evidence type="ECO:0000256" key="3">
    <source>
        <dbReference type="ARBA" id="ARBA00022597"/>
    </source>
</evidence>
<dbReference type="PROSITE" id="PS51093">
    <property type="entry name" value="PTS_EIIA_TYPE_1"/>
    <property type="match status" value="1"/>
</dbReference>
<protein>
    <submittedName>
        <fullName evidence="8">PTS glucose transporter subunit IIA</fullName>
    </submittedName>
</protein>
<dbReference type="Proteomes" id="UP000501058">
    <property type="component" value="Chromosome"/>
</dbReference>
<keyword evidence="3 8" id="KW-0762">Sugar transport</keyword>
<dbReference type="PANTHER" id="PTHR45008">
    <property type="entry name" value="PTS SYSTEM GLUCOSE-SPECIFIC EIIA COMPONENT"/>
    <property type="match status" value="1"/>
</dbReference>
<evidence type="ECO:0000256" key="2">
    <source>
        <dbReference type="ARBA" id="ARBA00022448"/>
    </source>
</evidence>
<gene>
    <name evidence="8" type="ORF">G7070_10815</name>
</gene>
<name>A0A6G7YAS3_9ACTN</name>
<keyword evidence="2" id="KW-0813">Transport</keyword>
<sequence length="149" mass="15456">MESVHRPVEGRLLPLEEVPDPVFAKRTMGHGFAVEPTGGTFRAPVAGELILLAKTLHAYAIRTDAGAEVLVHVGIDTVTLRGKGFAALAATGDRVEVGDPILTCDLDAVGQQVPSLITPVVLTNGKAFTLSEPDLTAGPDAPVATLAKV</sequence>
<dbReference type="KEGG" id="prv:G7070_10815"/>
<dbReference type="SUPFAM" id="SSF51261">
    <property type="entry name" value="Duplicated hybrid motif"/>
    <property type="match status" value="1"/>
</dbReference>